<proteinExistence type="predicted"/>
<feature type="transmembrane region" description="Helical" evidence="1">
    <location>
        <begin position="9"/>
        <end position="30"/>
    </location>
</feature>
<dbReference type="EMBL" id="SWDV01000091">
    <property type="protein sequence ID" value="TLX69661.1"/>
    <property type="molecule type" value="Genomic_DNA"/>
</dbReference>
<gene>
    <name evidence="2" type="ORF">FAS41_30445</name>
</gene>
<protein>
    <submittedName>
        <fullName evidence="2">Uncharacterized protein</fullName>
    </submittedName>
</protein>
<sequence>MKKTKLKDWFINFFLAMGAGFIVPGLLLLGLPPDERVDNLEWGAWLLVVGFLCLVVSLIMAVLEDLKGEGE</sequence>
<reference evidence="2 3" key="1">
    <citation type="submission" date="2019-04" db="EMBL/GenBank/DDBJ databases">
        <authorList>
            <person name="Li M."/>
        </authorList>
    </citation>
    <scope>NUCLEOTIDE SEQUENCE [LARGE SCALE GENOMIC DNA]</scope>
    <source>
        <strain evidence="2 3">LAM1902</strain>
    </source>
</reference>
<keyword evidence="1" id="KW-0812">Transmembrane</keyword>
<organism evidence="2 3">
    <name type="scientific">Pseudomonas nicosulfuronedens</name>
    <dbReference type="NCBI Taxonomy" id="2571105"/>
    <lineage>
        <taxon>Bacteria</taxon>
        <taxon>Pseudomonadati</taxon>
        <taxon>Pseudomonadota</taxon>
        <taxon>Gammaproteobacteria</taxon>
        <taxon>Pseudomonadales</taxon>
        <taxon>Pseudomonadaceae</taxon>
        <taxon>Pseudomonas</taxon>
    </lineage>
</organism>
<evidence type="ECO:0000313" key="3">
    <source>
        <dbReference type="Proteomes" id="UP000306635"/>
    </source>
</evidence>
<feature type="transmembrane region" description="Helical" evidence="1">
    <location>
        <begin position="42"/>
        <end position="63"/>
    </location>
</feature>
<keyword evidence="3" id="KW-1185">Reference proteome</keyword>
<name>A0A5R9QLP7_9PSED</name>
<evidence type="ECO:0000313" key="2">
    <source>
        <dbReference type="EMBL" id="TLX69661.1"/>
    </source>
</evidence>
<dbReference type="GeneID" id="300409037"/>
<accession>A0A5R9QLP7</accession>
<dbReference type="Proteomes" id="UP000306635">
    <property type="component" value="Unassembled WGS sequence"/>
</dbReference>
<comment type="caution">
    <text evidence="2">The sequence shown here is derived from an EMBL/GenBank/DDBJ whole genome shotgun (WGS) entry which is preliminary data.</text>
</comment>
<keyword evidence="1" id="KW-1133">Transmembrane helix</keyword>
<keyword evidence="1" id="KW-0472">Membrane</keyword>
<dbReference type="RefSeq" id="WP_138526983.1">
    <property type="nucleotide sequence ID" value="NZ_SWDV01000091.1"/>
</dbReference>
<dbReference type="AlphaFoldDB" id="A0A5R9QLP7"/>
<evidence type="ECO:0000256" key="1">
    <source>
        <dbReference type="SAM" id="Phobius"/>
    </source>
</evidence>